<dbReference type="InterPro" id="IPR007345">
    <property type="entry name" value="Polysacch_pyruvyl_Trfase"/>
</dbReference>
<protein>
    <submittedName>
        <fullName evidence="2">Polysaccharide pyruvyl transferase</fullName>
    </submittedName>
</protein>
<gene>
    <name evidence="2" type="ORF">K678_12010</name>
</gene>
<evidence type="ECO:0000313" key="3">
    <source>
        <dbReference type="Proteomes" id="UP000015350"/>
    </source>
</evidence>
<organism evidence="2 3">
    <name type="scientific">Magnetospirillum fulvum MGU-K5</name>
    <dbReference type="NCBI Taxonomy" id="1316936"/>
    <lineage>
        <taxon>Bacteria</taxon>
        <taxon>Pseudomonadati</taxon>
        <taxon>Pseudomonadota</taxon>
        <taxon>Alphaproteobacteria</taxon>
        <taxon>Rhodospirillales</taxon>
        <taxon>Rhodospirillaceae</taxon>
        <taxon>Magnetospirillum</taxon>
    </lineage>
</organism>
<dbReference type="STRING" id="1316936.K678_12010"/>
<dbReference type="RefSeq" id="WP_021132711.1">
    <property type="nucleotide sequence ID" value="NZ_AQPH01000047.1"/>
</dbReference>
<dbReference type="AlphaFoldDB" id="S9S965"/>
<name>S9S965_MAGFU</name>
<dbReference type="PATRIC" id="fig|1316936.3.peg.2397"/>
<dbReference type="Proteomes" id="UP000015350">
    <property type="component" value="Unassembled WGS sequence"/>
</dbReference>
<keyword evidence="2" id="KW-0808">Transferase</keyword>
<dbReference type="EMBL" id="AQPH01000047">
    <property type="protein sequence ID" value="EPY01229.1"/>
    <property type="molecule type" value="Genomic_DNA"/>
</dbReference>
<dbReference type="PANTHER" id="PTHR36836">
    <property type="entry name" value="COLANIC ACID BIOSYNTHESIS PROTEIN WCAK"/>
    <property type="match status" value="1"/>
</dbReference>
<dbReference type="PANTHER" id="PTHR36836:SF1">
    <property type="entry name" value="COLANIC ACID BIOSYNTHESIS PROTEIN WCAK"/>
    <property type="match status" value="1"/>
</dbReference>
<proteinExistence type="predicted"/>
<dbReference type="OrthoDB" id="1814359at2"/>
<sequence>MAAADIIRTGLLWHTVGHNNLGIDALTRANIQILGRAAARAGRRISFVTLGTEPKADIGNIPDGVEIGPRLSLTDALRRRSSVFADIGGCDLVVDIGEGDSFSDLYGSRRFVMQILSKMAAIRRNIPLVLAPQTIGPFASPLARVAARHVINRSTATFARDHRSMRVLSEMGITAPTAEAIDVAFRLGHSPVRHPGSSLKVGLNVSALLYHQGYTGKNQFAMTIDYRQMIETLIDRFTAMEGVELSLFAHVLEWQTPINTTVSPEDDYTTSRDIQARFPKVRLAPAFTSAIAAKSWIAGMDFVISGRMHACIAAYSTGVPVVPIAYSRKFNGLFESLGYPFFIDGKTATTKSAVETVMTWFDERNGLRSAIAAGRELVEDKLNLYEDRLVEILRSVPGSDA</sequence>
<feature type="domain" description="Polysaccharide pyruvyl transferase" evidence="1">
    <location>
        <begin position="76"/>
        <end position="327"/>
    </location>
</feature>
<evidence type="ECO:0000259" key="1">
    <source>
        <dbReference type="Pfam" id="PF04230"/>
    </source>
</evidence>
<reference evidence="2 3" key="1">
    <citation type="submission" date="2013-04" db="EMBL/GenBank/DDBJ databases">
        <authorList>
            <person name="Kuznetsov B."/>
            <person name="Ivanovsky R."/>
        </authorList>
    </citation>
    <scope>NUCLEOTIDE SEQUENCE [LARGE SCALE GENOMIC DNA]</scope>
    <source>
        <strain evidence="2 3">MGU-K5</strain>
    </source>
</reference>
<dbReference type="Pfam" id="PF04230">
    <property type="entry name" value="PS_pyruv_trans"/>
    <property type="match status" value="1"/>
</dbReference>
<accession>S9S965</accession>
<dbReference type="GO" id="GO:0016740">
    <property type="term" value="F:transferase activity"/>
    <property type="evidence" value="ECO:0007669"/>
    <property type="project" value="UniProtKB-KW"/>
</dbReference>
<evidence type="ECO:0000313" key="2">
    <source>
        <dbReference type="EMBL" id="EPY01229.1"/>
    </source>
</evidence>
<comment type="caution">
    <text evidence="2">The sequence shown here is derived from an EMBL/GenBank/DDBJ whole genome shotgun (WGS) entry which is preliminary data.</text>
</comment>
<dbReference type="eggNOG" id="COG2327">
    <property type="taxonomic scope" value="Bacteria"/>
</dbReference>